<organism evidence="1 2">
    <name type="scientific">Novipirellula galeiformis</name>
    <dbReference type="NCBI Taxonomy" id="2528004"/>
    <lineage>
        <taxon>Bacteria</taxon>
        <taxon>Pseudomonadati</taxon>
        <taxon>Planctomycetota</taxon>
        <taxon>Planctomycetia</taxon>
        <taxon>Pirellulales</taxon>
        <taxon>Pirellulaceae</taxon>
        <taxon>Novipirellula</taxon>
    </lineage>
</organism>
<dbReference type="EMBL" id="SJPT01000002">
    <property type="protein sequence ID" value="TWU24970.1"/>
    <property type="molecule type" value="Genomic_DNA"/>
</dbReference>
<dbReference type="RefSeq" id="WP_197169032.1">
    <property type="nucleotide sequence ID" value="NZ_SJPT01000002.1"/>
</dbReference>
<dbReference type="AlphaFoldDB" id="A0A5C6CK31"/>
<comment type="caution">
    <text evidence="1">The sequence shown here is derived from an EMBL/GenBank/DDBJ whole genome shotgun (WGS) entry which is preliminary data.</text>
</comment>
<evidence type="ECO:0000313" key="2">
    <source>
        <dbReference type="Proteomes" id="UP000316304"/>
    </source>
</evidence>
<dbReference type="Proteomes" id="UP000316304">
    <property type="component" value="Unassembled WGS sequence"/>
</dbReference>
<protein>
    <submittedName>
        <fullName evidence="1">Uncharacterized protein</fullName>
    </submittedName>
</protein>
<gene>
    <name evidence="1" type="ORF">Pla52o_12670</name>
</gene>
<keyword evidence="2" id="KW-1185">Reference proteome</keyword>
<sequence length="53" mass="5311">MEYGTGGLGMGDQGMGTDATPIPAGAVEFTCYLTKGADDAGLVLIGWGIGFAR</sequence>
<name>A0A5C6CK31_9BACT</name>
<accession>A0A5C6CK31</accession>
<proteinExistence type="predicted"/>
<evidence type="ECO:0000313" key="1">
    <source>
        <dbReference type="EMBL" id="TWU24970.1"/>
    </source>
</evidence>
<reference evidence="1 2" key="1">
    <citation type="submission" date="2019-02" db="EMBL/GenBank/DDBJ databases">
        <title>Deep-cultivation of Planctomycetes and their phenomic and genomic characterization uncovers novel biology.</title>
        <authorList>
            <person name="Wiegand S."/>
            <person name="Jogler M."/>
            <person name="Boedeker C."/>
            <person name="Pinto D."/>
            <person name="Vollmers J."/>
            <person name="Rivas-Marin E."/>
            <person name="Kohn T."/>
            <person name="Peeters S.H."/>
            <person name="Heuer A."/>
            <person name="Rast P."/>
            <person name="Oberbeckmann S."/>
            <person name="Bunk B."/>
            <person name="Jeske O."/>
            <person name="Meyerdierks A."/>
            <person name="Storesund J.E."/>
            <person name="Kallscheuer N."/>
            <person name="Luecker S."/>
            <person name="Lage O.M."/>
            <person name="Pohl T."/>
            <person name="Merkel B.J."/>
            <person name="Hornburger P."/>
            <person name="Mueller R.-W."/>
            <person name="Bruemmer F."/>
            <person name="Labrenz M."/>
            <person name="Spormann A.M."/>
            <person name="Op Den Camp H."/>
            <person name="Overmann J."/>
            <person name="Amann R."/>
            <person name="Jetten M.S.M."/>
            <person name="Mascher T."/>
            <person name="Medema M.H."/>
            <person name="Devos D.P."/>
            <person name="Kaster A.-K."/>
            <person name="Ovreas L."/>
            <person name="Rohde M."/>
            <person name="Galperin M.Y."/>
            <person name="Jogler C."/>
        </authorList>
    </citation>
    <scope>NUCLEOTIDE SEQUENCE [LARGE SCALE GENOMIC DNA]</scope>
    <source>
        <strain evidence="1 2">Pla52o</strain>
    </source>
</reference>